<sequence>MKENNTMKNTPEHQLAQKIIHEAKKQGLPLSSDTLLSTLTKDIIEAALEEELTDHLGYEKHTQNTQETASNNARNGYRTKTLLTDTIGPITINVPRDRDSTFEPVIVPKRARRLTKVDEKILSLAAKGLTYGEIAAHFEEIYGARISKDTISRITDTVMEQMQDWATRSLERIYVAVFIDAIYLKVRDGQVANQPFYLAMGVTAEGARDVLGIWAAPEAGGESAKFWLQIFTELKNRGWGLSG</sequence>
<evidence type="ECO:0000256" key="1">
    <source>
        <dbReference type="ARBA" id="ARBA00002190"/>
    </source>
</evidence>
<keyword evidence="6" id="KW-0814">Transposable element</keyword>
<evidence type="ECO:0000256" key="2">
    <source>
        <dbReference type="ARBA" id="ARBA00010961"/>
    </source>
</evidence>
<dbReference type="EMBL" id="LXWF01000043">
    <property type="protein sequence ID" value="ORC15604.1"/>
    <property type="molecule type" value="Genomic_DNA"/>
</dbReference>
<dbReference type="Proteomes" id="UP000192359">
    <property type="component" value="Unassembled WGS sequence"/>
</dbReference>
<name>A0A1Y1RME2_9MICC</name>
<dbReference type="AlphaFoldDB" id="A0A1Y1RME2"/>
<gene>
    <name evidence="7" type="ORF">A7979_07730</name>
</gene>
<keyword evidence="5 6" id="KW-0233">DNA recombination</keyword>
<keyword evidence="8" id="KW-1185">Reference proteome</keyword>
<dbReference type="PANTHER" id="PTHR33217">
    <property type="entry name" value="TRANSPOSASE FOR INSERTION SEQUENCE ELEMENT IS1081"/>
    <property type="match status" value="1"/>
</dbReference>
<dbReference type="OrthoDB" id="9793302at2"/>
<dbReference type="PANTHER" id="PTHR33217:SF8">
    <property type="entry name" value="MUTATOR FAMILY TRANSPOSASE"/>
    <property type="match status" value="1"/>
</dbReference>
<dbReference type="NCBIfam" id="NF033543">
    <property type="entry name" value="transpos_IS256"/>
    <property type="match status" value="1"/>
</dbReference>
<keyword evidence="4 6" id="KW-0238">DNA-binding</keyword>
<protein>
    <recommendedName>
        <fullName evidence="6">Mutator family transposase</fullName>
    </recommendedName>
</protein>
<dbReference type="GO" id="GO:0003677">
    <property type="term" value="F:DNA binding"/>
    <property type="evidence" value="ECO:0007669"/>
    <property type="project" value="UniProtKB-UniRule"/>
</dbReference>
<evidence type="ECO:0000313" key="7">
    <source>
        <dbReference type="EMBL" id="ORC15604.1"/>
    </source>
</evidence>
<dbReference type="GO" id="GO:0006313">
    <property type="term" value="P:DNA transposition"/>
    <property type="evidence" value="ECO:0007669"/>
    <property type="project" value="UniProtKB-UniRule"/>
</dbReference>
<accession>A0A1Y1RME2</accession>
<evidence type="ECO:0000313" key="8">
    <source>
        <dbReference type="Proteomes" id="UP000192359"/>
    </source>
</evidence>
<evidence type="ECO:0000256" key="3">
    <source>
        <dbReference type="ARBA" id="ARBA00022578"/>
    </source>
</evidence>
<keyword evidence="3 6" id="KW-0815">Transposition</keyword>
<comment type="function">
    <text evidence="1 6">Required for the transposition of the insertion element.</text>
</comment>
<proteinExistence type="inferred from homology"/>
<evidence type="ECO:0000256" key="4">
    <source>
        <dbReference type="ARBA" id="ARBA00023125"/>
    </source>
</evidence>
<evidence type="ECO:0000256" key="5">
    <source>
        <dbReference type="ARBA" id="ARBA00023172"/>
    </source>
</evidence>
<dbReference type="InterPro" id="IPR001207">
    <property type="entry name" value="Transposase_mutator"/>
</dbReference>
<dbReference type="GO" id="GO:0004803">
    <property type="term" value="F:transposase activity"/>
    <property type="evidence" value="ECO:0007669"/>
    <property type="project" value="UniProtKB-UniRule"/>
</dbReference>
<comment type="caution">
    <text evidence="7">The sequence shown here is derived from an EMBL/GenBank/DDBJ whole genome shotgun (WGS) entry which is preliminary data.</text>
</comment>
<organism evidence="7 8">
    <name type="scientific">Rothia nasimurium</name>
    <dbReference type="NCBI Taxonomy" id="85336"/>
    <lineage>
        <taxon>Bacteria</taxon>
        <taxon>Bacillati</taxon>
        <taxon>Actinomycetota</taxon>
        <taxon>Actinomycetes</taxon>
        <taxon>Micrococcales</taxon>
        <taxon>Micrococcaceae</taxon>
        <taxon>Rothia</taxon>
    </lineage>
</organism>
<evidence type="ECO:0000256" key="6">
    <source>
        <dbReference type="RuleBase" id="RU365089"/>
    </source>
</evidence>
<comment type="similarity">
    <text evidence="2 6">Belongs to the transposase mutator family.</text>
</comment>
<dbReference type="Pfam" id="PF00872">
    <property type="entry name" value="Transposase_mut"/>
    <property type="match status" value="1"/>
</dbReference>
<reference evidence="7 8" key="1">
    <citation type="submission" date="2016-05" db="EMBL/GenBank/DDBJ databases">
        <title>Draft genome sequence of a porcine commensal Rothia nasimurium.</title>
        <authorList>
            <person name="Gaiser R.A."/>
            <person name="Van Baarlen P."/>
            <person name="Wells J.M."/>
        </authorList>
    </citation>
    <scope>NUCLEOTIDE SEQUENCE [LARGE SCALE GENOMIC DNA]</scope>
    <source>
        <strain evidence="7 8">PT-32</strain>
    </source>
</reference>